<dbReference type="OMA" id="RCMMSHR"/>
<dbReference type="Gene3D" id="3.20.20.120">
    <property type="entry name" value="Enolase-like C-terminal domain"/>
    <property type="match status" value="1"/>
</dbReference>
<organism evidence="10 11">
    <name type="scientific">Tetracentron sinense</name>
    <name type="common">Spur-leaf</name>
    <dbReference type="NCBI Taxonomy" id="13715"/>
    <lineage>
        <taxon>Eukaryota</taxon>
        <taxon>Viridiplantae</taxon>
        <taxon>Streptophyta</taxon>
        <taxon>Embryophyta</taxon>
        <taxon>Tracheophyta</taxon>
        <taxon>Spermatophyta</taxon>
        <taxon>Magnoliopsida</taxon>
        <taxon>Trochodendrales</taxon>
        <taxon>Trochodendraceae</taxon>
        <taxon>Tetracentron</taxon>
    </lineage>
</organism>
<dbReference type="Pfam" id="PF03952">
    <property type="entry name" value="Enolase_N"/>
    <property type="match status" value="1"/>
</dbReference>
<dbReference type="InterPro" id="IPR000941">
    <property type="entry name" value="Enolase"/>
</dbReference>
<proteinExistence type="inferred from homology"/>
<dbReference type="InterPro" id="IPR036849">
    <property type="entry name" value="Enolase-like_C_sf"/>
</dbReference>
<evidence type="ECO:0000256" key="7">
    <source>
        <dbReference type="ARBA" id="ARBA00023239"/>
    </source>
</evidence>
<feature type="domain" description="Enolase N-terminal" evidence="9">
    <location>
        <begin position="68"/>
        <end position="207"/>
    </location>
</feature>
<keyword evidence="6" id="KW-0324">Glycolysis</keyword>
<dbReference type="SMART" id="SM01192">
    <property type="entry name" value="Enolase_C"/>
    <property type="match status" value="1"/>
</dbReference>
<dbReference type="Pfam" id="PF00113">
    <property type="entry name" value="Enolase_C"/>
    <property type="match status" value="1"/>
</dbReference>
<gene>
    <name evidence="10" type="ORF">HHK36_007028</name>
</gene>
<dbReference type="HAMAP" id="MF_00318">
    <property type="entry name" value="Enolase"/>
    <property type="match status" value="1"/>
</dbReference>
<name>A0A834ZLX8_TETSI</name>
<evidence type="ECO:0000259" key="9">
    <source>
        <dbReference type="SMART" id="SM01193"/>
    </source>
</evidence>
<evidence type="ECO:0000313" key="10">
    <source>
        <dbReference type="EMBL" id="KAF8407890.1"/>
    </source>
</evidence>
<comment type="caution">
    <text evidence="10">The sequence shown here is derived from an EMBL/GenBank/DDBJ whole genome shotgun (WGS) entry which is preliminary data.</text>
</comment>
<keyword evidence="11" id="KW-1185">Reference proteome</keyword>
<evidence type="ECO:0000256" key="4">
    <source>
        <dbReference type="ARBA" id="ARBA00012058"/>
    </source>
</evidence>
<comment type="cofactor">
    <cofactor evidence="1">
        <name>Mg(2+)</name>
        <dbReference type="ChEBI" id="CHEBI:18420"/>
    </cofactor>
</comment>
<dbReference type="GO" id="GO:0000015">
    <property type="term" value="C:phosphopyruvate hydratase complex"/>
    <property type="evidence" value="ECO:0007669"/>
    <property type="project" value="InterPro"/>
</dbReference>
<dbReference type="PRINTS" id="PR00148">
    <property type="entry name" value="ENOLASE"/>
</dbReference>
<evidence type="ECO:0000313" key="11">
    <source>
        <dbReference type="Proteomes" id="UP000655225"/>
    </source>
</evidence>
<dbReference type="SFLD" id="SFLDF00002">
    <property type="entry name" value="enolase"/>
    <property type="match status" value="1"/>
</dbReference>
<dbReference type="SFLD" id="SFLDS00001">
    <property type="entry name" value="Enolase"/>
    <property type="match status" value="1"/>
</dbReference>
<reference evidence="10 11" key="1">
    <citation type="submission" date="2020-04" db="EMBL/GenBank/DDBJ databases">
        <title>Plant Genome Project.</title>
        <authorList>
            <person name="Zhang R.-G."/>
        </authorList>
    </citation>
    <scope>NUCLEOTIDE SEQUENCE [LARGE SCALE GENOMIC DNA]</scope>
    <source>
        <strain evidence="10">YNK0</strain>
        <tissue evidence="10">Leaf</tissue>
    </source>
</reference>
<dbReference type="PANTHER" id="PTHR11902:SF42">
    <property type="entry name" value="ENOLASE 1, CHLOROPLASTIC"/>
    <property type="match status" value="1"/>
</dbReference>
<evidence type="ECO:0000256" key="2">
    <source>
        <dbReference type="ARBA" id="ARBA00005031"/>
    </source>
</evidence>
<dbReference type="EMBL" id="JABCRI010000004">
    <property type="protein sequence ID" value="KAF8407890.1"/>
    <property type="molecule type" value="Genomic_DNA"/>
</dbReference>
<keyword evidence="7" id="KW-0456">Lyase</keyword>
<dbReference type="UniPathway" id="UPA00109">
    <property type="reaction ID" value="UER00187"/>
</dbReference>
<dbReference type="InterPro" id="IPR020811">
    <property type="entry name" value="Enolase_N"/>
</dbReference>
<comment type="pathway">
    <text evidence="2">Carbohydrate degradation; glycolysis; pyruvate from D-glyceraldehyde 3-phosphate: step 4/5.</text>
</comment>
<dbReference type="SUPFAM" id="SSF54826">
    <property type="entry name" value="Enolase N-terminal domain-like"/>
    <property type="match status" value="1"/>
</dbReference>
<sequence>MALLSPPLSSSKPNSLLQKPFISSKFASISSSPTSIPSISSRKPRSLTVRSTIAVAPSAVKAANEFAVKSVKARQIIDSRGIPTVEVDLVTDDLYRSAVPSGASTGIYEALELRDGDKSVYGGKGVLTAVKNINEVLAPKLIGVDVSSDIYAFILAIRNQADVDAIMLEFDGTPNKSKLGANAILGVSLSVCRAGAGAKGVPLYKHIQELAGTKELVMPVPAFNVINGGSHAGNNLAMQEFMILPVGATSFAEALRMGSEVYHILKGIIKAKYGQDACNVGDEGGFAPNVQDNREGLVLLIDAIEKAGYTGKIKIGMDVAASEFLTKDGKYDLDFKKQPNDGAHVHTAQSLCELYKEFVRDFPIVSIEDPFDQDDWSSWTSLQSSVDIQIVGDDLLVTNPTRIAEAIHKNACNGLLLKASFLSVNQIGTVTESIQAALDSKAAGWGVMVSHRSGETEDNFIADLSVGLASGQIKTGAPCRSERLAKYNQLLRIEEELGNVRYAGEAFRSP</sequence>
<dbReference type="SFLD" id="SFLDG00178">
    <property type="entry name" value="enolase"/>
    <property type="match status" value="1"/>
</dbReference>
<dbReference type="SUPFAM" id="SSF51604">
    <property type="entry name" value="Enolase C-terminal domain-like"/>
    <property type="match status" value="1"/>
</dbReference>
<dbReference type="AlphaFoldDB" id="A0A834ZLX8"/>
<dbReference type="FunFam" id="3.20.20.120:FF:000002">
    <property type="entry name" value="Enolase 1"/>
    <property type="match status" value="1"/>
</dbReference>
<dbReference type="GO" id="GO:0006096">
    <property type="term" value="P:glycolytic process"/>
    <property type="evidence" value="ECO:0007669"/>
    <property type="project" value="UniProtKB-UniPathway"/>
</dbReference>
<keyword evidence="5" id="KW-0460">Magnesium</keyword>
<evidence type="ECO:0000256" key="3">
    <source>
        <dbReference type="ARBA" id="ARBA00009604"/>
    </source>
</evidence>
<comment type="similarity">
    <text evidence="3">Belongs to the enolase family.</text>
</comment>
<dbReference type="Gene3D" id="3.30.390.10">
    <property type="entry name" value="Enolase-like, N-terminal domain"/>
    <property type="match status" value="1"/>
</dbReference>
<feature type="domain" description="Enolase C-terminal TIM barrel" evidence="8">
    <location>
        <begin position="215"/>
        <end position="510"/>
    </location>
</feature>
<dbReference type="PANTHER" id="PTHR11902">
    <property type="entry name" value="ENOLASE"/>
    <property type="match status" value="1"/>
</dbReference>
<dbReference type="OrthoDB" id="1739814at2759"/>
<evidence type="ECO:0000256" key="6">
    <source>
        <dbReference type="ARBA" id="ARBA00023152"/>
    </source>
</evidence>
<dbReference type="GO" id="GO:0000287">
    <property type="term" value="F:magnesium ion binding"/>
    <property type="evidence" value="ECO:0007669"/>
    <property type="project" value="InterPro"/>
</dbReference>
<dbReference type="GO" id="GO:0004634">
    <property type="term" value="F:phosphopyruvate hydratase activity"/>
    <property type="evidence" value="ECO:0007669"/>
    <property type="project" value="UniProtKB-EC"/>
</dbReference>
<protein>
    <recommendedName>
        <fullName evidence="4">phosphopyruvate hydratase</fullName>
        <ecNumber evidence="4">4.2.1.11</ecNumber>
    </recommendedName>
</protein>
<evidence type="ECO:0000259" key="8">
    <source>
        <dbReference type="SMART" id="SM01192"/>
    </source>
</evidence>
<dbReference type="Proteomes" id="UP000655225">
    <property type="component" value="Unassembled WGS sequence"/>
</dbReference>
<dbReference type="SMART" id="SM01193">
    <property type="entry name" value="Enolase_N"/>
    <property type="match status" value="1"/>
</dbReference>
<evidence type="ECO:0000256" key="1">
    <source>
        <dbReference type="ARBA" id="ARBA00001946"/>
    </source>
</evidence>
<dbReference type="CDD" id="cd03313">
    <property type="entry name" value="enolase"/>
    <property type="match status" value="1"/>
</dbReference>
<dbReference type="InterPro" id="IPR020810">
    <property type="entry name" value="Enolase_C"/>
</dbReference>
<dbReference type="NCBIfam" id="TIGR01060">
    <property type="entry name" value="eno"/>
    <property type="match status" value="1"/>
</dbReference>
<evidence type="ECO:0000256" key="5">
    <source>
        <dbReference type="ARBA" id="ARBA00022842"/>
    </source>
</evidence>
<dbReference type="InterPro" id="IPR029017">
    <property type="entry name" value="Enolase-like_N"/>
</dbReference>
<accession>A0A834ZLX8</accession>
<dbReference type="EC" id="4.2.1.11" evidence="4"/>